<evidence type="ECO:0008006" key="4">
    <source>
        <dbReference type="Google" id="ProtNLM"/>
    </source>
</evidence>
<feature type="transmembrane region" description="Helical" evidence="1">
    <location>
        <begin position="21"/>
        <end position="42"/>
    </location>
</feature>
<dbReference type="Gene3D" id="2.60.120.200">
    <property type="match status" value="1"/>
</dbReference>
<dbReference type="EMBL" id="GG730044">
    <property type="protein sequence ID" value="EEZ92978.1"/>
    <property type="molecule type" value="Genomic_DNA"/>
</dbReference>
<dbReference type="Pfam" id="PF13385">
    <property type="entry name" value="Laminin_G_3"/>
    <property type="match status" value="1"/>
</dbReference>
<organism evidence="2 3">
    <name type="scientific">Candidatus Parvarchaeum acidiphilum ARMAN-4</name>
    <dbReference type="NCBI Taxonomy" id="662760"/>
    <lineage>
        <taxon>Archaea</taxon>
        <taxon>Candidatus Parvarchaeota</taxon>
        <taxon>Candidatus Parvarchaeum</taxon>
    </lineage>
</organism>
<evidence type="ECO:0000313" key="3">
    <source>
        <dbReference type="Proteomes" id="UP000009375"/>
    </source>
</evidence>
<protein>
    <recommendedName>
        <fullName evidence="4">LamG domain protein jellyroll fold domain protein</fullName>
    </recommendedName>
</protein>
<reference evidence="2 3" key="1">
    <citation type="journal article" date="2010" name="Proc. Natl. Acad. Sci. U.S.A.">
        <title>Enigmatic, ultrasmall, uncultivated Archaea.</title>
        <authorList>
            <person name="Baker B.J."/>
            <person name="Comolli L.R."/>
            <person name="Dick G.J."/>
            <person name="Hauser L.J."/>
            <person name="Hyatt D."/>
            <person name="Dill B.D."/>
            <person name="Land M.L."/>
            <person name="Verberkmoes N.C."/>
            <person name="Hettich R.L."/>
            <person name="Banfield J.F."/>
        </authorList>
    </citation>
    <scope>NUCLEOTIDE SEQUENCE [LARGE SCALE GENOMIC DNA]</scope>
</reference>
<name>D2EF52_PARA4</name>
<keyword evidence="1" id="KW-1133">Transmembrane helix</keyword>
<keyword evidence="1" id="KW-0472">Membrane</keyword>
<evidence type="ECO:0000256" key="1">
    <source>
        <dbReference type="SAM" id="Phobius"/>
    </source>
</evidence>
<evidence type="ECO:0000313" key="2">
    <source>
        <dbReference type="EMBL" id="EEZ92978.1"/>
    </source>
</evidence>
<dbReference type="InterPro" id="IPR013320">
    <property type="entry name" value="ConA-like_dom_sf"/>
</dbReference>
<sequence>MLFNYPSLSVKSKRSQSALEYMMTYGWAILIIVIVAVILYSMGIFNPSSSISTTVTGFAGLGSVSAQCFPGGGLVLSLGDSLGVPIQITKITTTNQNGKLVSVNFSSIISASGLSYFVLADSCSNNSGMSFSNKISVMYKEPGQPLPGPYISSGAITGKTISQGAVANFNGNNAYIYAPVGSWLGTNHAFTIVAWVYSPAGLGGTIANICTSPTCGGWSTPFLGYNNSGTGYIYAWINGPPTLGLPATFGKWYFSAITYSATSSFQELYVNKSTVSGSGTYSPSDSFDYITIGSDPTGQHESNQYFTGEIFDVQIYNTTLSASQIQDLYNNGFGAAPITNNGLVAWWPLDGNANDYSGYNNKGVAINVKWVSP</sequence>
<proteinExistence type="predicted"/>
<gene>
    <name evidence="2" type="ORF">BJBARM4_0363</name>
</gene>
<dbReference type="Proteomes" id="UP000009375">
    <property type="component" value="Unassembled WGS sequence"/>
</dbReference>
<keyword evidence="1" id="KW-0812">Transmembrane</keyword>
<dbReference type="AlphaFoldDB" id="D2EF52"/>
<accession>D2EF52</accession>
<dbReference type="SUPFAM" id="SSF49899">
    <property type="entry name" value="Concanavalin A-like lectins/glucanases"/>
    <property type="match status" value="1"/>
</dbReference>